<feature type="compositionally biased region" description="Pro residues" evidence="1">
    <location>
        <begin position="735"/>
        <end position="745"/>
    </location>
</feature>
<feature type="region of interest" description="Disordered" evidence="1">
    <location>
        <begin position="1"/>
        <end position="75"/>
    </location>
</feature>
<feature type="compositionally biased region" description="Basic residues" evidence="1">
    <location>
        <begin position="24"/>
        <end position="34"/>
    </location>
</feature>
<feature type="compositionally biased region" description="Basic and acidic residues" evidence="1">
    <location>
        <begin position="207"/>
        <end position="223"/>
    </location>
</feature>
<gene>
    <name evidence="2" type="ORF">SCLCIDRAFT_1215264</name>
</gene>
<feature type="compositionally biased region" description="Low complexity" evidence="1">
    <location>
        <begin position="712"/>
        <end position="722"/>
    </location>
</feature>
<dbReference type="AlphaFoldDB" id="A0A0C3E126"/>
<accession>A0A0C3E126</accession>
<organism evidence="2 3">
    <name type="scientific">Scleroderma citrinum Foug A</name>
    <dbReference type="NCBI Taxonomy" id="1036808"/>
    <lineage>
        <taxon>Eukaryota</taxon>
        <taxon>Fungi</taxon>
        <taxon>Dikarya</taxon>
        <taxon>Basidiomycota</taxon>
        <taxon>Agaricomycotina</taxon>
        <taxon>Agaricomycetes</taxon>
        <taxon>Agaricomycetidae</taxon>
        <taxon>Boletales</taxon>
        <taxon>Sclerodermatineae</taxon>
        <taxon>Sclerodermataceae</taxon>
        <taxon>Scleroderma</taxon>
    </lineage>
</organism>
<feature type="compositionally biased region" description="Pro residues" evidence="1">
    <location>
        <begin position="552"/>
        <end position="562"/>
    </location>
</feature>
<keyword evidence="3" id="KW-1185">Reference proteome</keyword>
<reference evidence="2 3" key="1">
    <citation type="submission" date="2014-04" db="EMBL/GenBank/DDBJ databases">
        <authorList>
            <consortium name="DOE Joint Genome Institute"/>
            <person name="Kuo A."/>
            <person name="Kohler A."/>
            <person name="Nagy L.G."/>
            <person name="Floudas D."/>
            <person name="Copeland A."/>
            <person name="Barry K.W."/>
            <person name="Cichocki N."/>
            <person name="Veneault-Fourrey C."/>
            <person name="LaButti K."/>
            <person name="Lindquist E.A."/>
            <person name="Lipzen A."/>
            <person name="Lundell T."/>
            <person name="Morin E."/>
            <person name="Murat C."/>
            <person name="Sun H."/>
            <person name="Tunlid A."/>
            <person name="Henrissat B."/>
            <person name="Grigoriev I.V."/>
            <person name="Hibbett D.S."/>
            <person name="Martin F."/>
            <person name="Nordberg H.P."/>
            <person name="Cantor M.N."/>
            <person name="Hua S.X."/>
        </authorList>
    </citation>
    <scope>NUCLEOTIDE SEQUENCE [LARGE SCALE GENOMIC DNA]</scope>
    <source>
        <strain evidence="2 3">Foug A</strain>
    </source>
</reference>
<feature type="region of interest" description="Disordered" evidence="1">
    <location>
        <begin position="546"/>
        <end position="579"/>
    </location>
</feature>
<feature type="region of interest" description="Disordered" evidence="1">
    <location>
        <begin position="605"/>
        <end position="627"/>
    </location>
</feature>
<evidence type="ECO:0000313" key="2">
    <source>
        <dbReference type="EMBL" id="KIM62204.1"/>
    </source>
</evidence>
<dbReference type="Proteomes" id="UP000053989">
    <property type="component" value="Unassembled WGS sequence"/>
</dbReference>
<feature type="compositionally biased region" description="Low complexity" evidence="1">
    <location>
        <begin position="272"/>
        <end position="290"/>
    </location>
</feature>
<dbReference type="HOGENOM" id="CLU_022554_0_0_1"/>
<evidence type="ECO:0000313" key="3">
    <source>
        <dbReference type="Proteomes" id="UP000053989"/>
    </source>
</evidence>
<dbReference type="STRING" id="1036808.A0A0C3E126"/>
<dbReference type="InParanoid" id="A0A0C3E126"/>
<feature type="compositionally biased region" description="Low complexity" evidence="1">
    <location>
        <begin position="607"/>
        <end position="627"/>
    </location>
</feature>
<feature type="compositionally biased region" description="Low complexity" evidence="1">
    <location>
        <begin position="563"/>
        <end position="579"/>
    </location>
</feature>
<dbReference type="EMBL" id="KN822044">
    <property type="protein sequence ID" value="KIM62204.1"/>
    <property type="molecule type" value="Genomic_DNA"/>
</dbReference>
<name>A0A0C3E126_9AGAM</name>
<protein>
    <submittedName>
        <fullName evidence="2">Uncharacterized protein</fullName>
    </submittedName>
</protein>
<sequence>MARATRSGAAQHQEKDKHSDTSRQKHSTKKRKRTSLADNDDQPPLKLHQPENGIINERNSEEQQKPPFRGLPELELAGDTPLIPADAQKILDILELADTQGLLDRVFPLPSSDLSEPCTSKSQSGTYSLRTLLRESQHPLRVLRAAIQNLFPISFNPRSRTSSPAAQQLRFCHLAQSLLDQASFHSVPLPLDIDSILPDVSEPFTDADIKPDPRSPRPEKPLRSHYEHKYALMQRLPSGTWWSSLNSDTTLASGKTLTDLQTANAELVAILPSSSNPASSDPTSPESTSTVKPSAITLGSYNTKKPPGHGQKLPGPRRVGCGSFLDYGPYTSFAPTFEQEGLEIGRSTLGEVYWSWEERKKRWSEERKATPQLPASGDVSPASISDPPGLSITNGIGANQGDDILEDADSFGDLFSRDQLRLLKEALGSLEIEAAVQELLTRNANALKRLGELQNMRLLKPGGFTPVEPGSEEWETAQGILDSLTLLASLRPRSSDSDTPLLVLSASVLRKLHRTLPIAPTHGWHGTLPPTQPAALRDDSTLYIKSTATPIPSKPPAAPTPTPAAQATPTTTAASTQPYPAYPYNYTTPYRTGYQFKTPQTYYPNAYTPQTTGQPQTPSQYYPSQQYNTTGQQQYGYSWYQYTPQAQTAAAAAAASTTNAQTSSSQPAPTLPTSYASFFSANAQTTGPRAVANTVVTAGAAGGAAKPYQPAAGPSAATTWPAGTPPAPGYGAAPTLPPHMRPPAVPSGQAGAATYAGGYPPTGYYGAYPATPSAAQS</sequence>
<evidence type="ECO:0000256" key="1">
    <source>
        <dbReference type="SAM" id="MobiDB-lite"/>
    </source>
</evidence>
<proteinExistence type="predicted"/>
<reference evidence="3" key="2">
    <citation type="submission" date="2015-01" db="EMBL/GenBank/DDBJ databases">
        <title>Evolutionary Origins and Diversification of the Mycorrhizal Mutualists.</title>
        <authorList>
            <consortium name="DOE Joint Genome Institute"/>
            <consortium name="Mycorrhizal Genomics Consortium"/>
            <person name="Kohler A."/>
            <person name="Kuo A."/>
            <person name="Nagy L.G."/>
            <person name="Floudas D."/>
            <person name="Copeland A."/>
            <person name="Barry K.W."/>
            <person name="Cichocki N."/>
            <person name="Veneault-Fourrey C."/>
            <person name="LaButti K."/>
            <person name="Lindquist E.A."/>
            <person name="Lipzen A."/>
            <person name="Lundell T."/>
            <person name="Morin E."/>
            <person name="Murat C."/>
            <person name="Riley R."/>
            <person name="Ohm R."/>
            <person name="Sun H."/>
            <person name="Tunlid A."/>
            <person name="Henrissat B."/>
            <person name="Grigoriev I.V."/>
            <person name="Hibbett D.S."/>
            <person name="Martin F."/>
        </authorList>
    </citation>
    <scope>NUCLEOTIDE SEQUENCE [LARGE SCALE GENOMIC DNA]</scope>
    <source>
        <strain evidence="3">Foug A</strain>
    </source>
</reference>
<feature type="region of interest" description="Disordered" evidence="1">
    <location>
        <begin position="272"/>
        <end position="316"/>
    </location>
</feature>
<feature type="region of interest" description="Disordered" evidence="1">
    <location>
        <begin position="202"/>
        <end position="223"/>
    </location>
</feature>
<feature type="region of interest" description="Disordered" evidence="1">
    <location>
        <begin position="712"/>
        <end position="753"/>
    </location>
</feature>
<feature type="compositionally biased region" description="Basic and acidic residues" evidence="1">
    <location>
        <begin position="12"/>
        <end position="23"/>
    </location>
</feature>
<dbReference type="OrthoDB" id="21648at2759"/>